<dbReference type="SUPFAM" id="SSF46785">
    <property type="entry name" value="Winged helix' DNA-binding domain"/>
    <property type="match status" value="1"/>
</dbReference>
<dbReference type="InterPro" id="IPR036390">
    <property type="entry name" value="WH_DNA-bd_sf"/>
</dbReference>
<dbReference type="Pfam" id="PF03288">
    <property type="entry name" value="Pox_D5"/>
    <property type="match status" value="1"/>
</dbReference>
<accession>A0A0F8WSH7</accession>
<reference evidence="3" key="1">
    <citation type="journal article" date="2015" name="Nature">
        <title>Complex archaea that bridge the gap between prokaryotes and eukaryotes.</title>
        <authorList>
            <person name="Spang A."/>
            <person name="Saw J.H."/>
            <person name="Jorgensen S.L."/>
            <person name="Zaremba-Niedzwiedzka K."/>
            <person name="Martijn J."/>
            <person name="Lind A.E."/>
            <person name="van Eijk R."/>
            <person name="Schleper C."/>
            <person name="Guy L."/>
            <person name="Ettema T.J."/>
        </authorList>
    </citation>
    <scope>NUCLEOTIDE SEQUENCE</scope>
</reference>
<organism evidence="3">
    <name type="scientific">marine sediment metagenome</name>
    <dbReference type="NCBI Taxonomy" id="412755"/>
    <lineage>
        <taxon>unclassified sequences</taxon>
        <taxon>metagenomes</taxon>
        <taxon>ecological metagenomes</taxon>
    </lineage>
</organism>
<protein>
    <submittedName>
        <fullName evidence="3">Uncharacterized protein</fullName>
    </submittedName>
</protein>
<dbReference type="AlphaFoldDB" id="A0A0F8WSH7"/>
<dbReference type="InterPro" id="IPR027417">
    <property type="entry name" value="P-loop_NTPase"/>
</dbReference>
<dbReference type="SUPFAM" id="SSF52540">
    <property type="entry name" value="P-loop containing nucleoside triphosphate hydrolases"/>
    <property type="match status" value="1"/>
</dbReference>
<comment type="caution">
    <text evidence="3">The sequence shown here is derived from an EMBL/GenBank/DDBJ whole genome shotgun (WGS) entry which is preliminary data.</text>
</comment>
<feature type="non-terminal residue" evidence="3">
    <location>
        <position position="1"/>
    </location>
</feature>
<feature type="domain" description="NrS-1 polymerase-like helicase" evidence="2">
    <location>
        <begin position="22"/>
        <end position="129"/>
    </location>
</feature>
<evidence type="ECO:0000313" key="3">
    <source>
        <dbReference type="EMBL" id="KKK59673.1"/>
    </source>
</evidence>
<dbReference type="InterPro" id="IPR004968">
    <property type="entry name" value="DNA_primase/NTPase_C"/>
</dbReference>
<name>A0A0F8WSH7_9ZZZZ</name>
<dbReference type="Pfam" id="PF19263">
    <property type="entry name" value="DUF5906"/>
    <property type="match status" value="1"/>
</dbReference>
<evidence type="ECO:0000259" key="2">
    <source>
        <dbReference type="Pfam" id="PF19263"/>
    </source>
</evidence>
<gene>
    <name evidence="3" type="ORF">LCGC14_3032050</name>
</gene>
<dbReference type="Gene3D" id="3.40.50.300">
    <property type="entry name" value="P-loop containing nucleotide triphosphate hydrolases"/>
    <property type="match status" value="1"/>
</dbReference>
<dbReference type="InterPro" id="IPR036388">
    <property type="entry name" value="WH-like_DNA-bd_sf"/>
</dbReference>
<sequence>LCEEWFGYNLTPDMSLEKLMMLKGGKRAGKGTIITALVGMLGRNQCTSTSLQHLSSGFGYQSLTGKLAAILGDTRVSHAKDAISALEKILQIVGRDPIIINRKYLSCLDSVYLNCRFTAAMNEFPRIPDHANALEARTCILKFDNCYLGHEDTGLKLALKNEAMQGKFIDFALRGLKRLRKNGKFTVPESEAESRAELQVLSNPVMTFVEDYVEVHPDYFEPIDTAYQAWREWCDRAGMKPGNKISFGMKFTAAIPNIGSIRMQVNEFRRRVYTGVKLTKECYRDLLGVQR</sequence>
<evidence type="ECO:0000259" key="1">
    <source>
        <dbReference type="Pfam" id="PF03288"/>
    </source>
</evidence>
<dbReference type="EMBL" id="LAZR01063351">
    <property type="protein sequence ID" value="KKK59673.1"/>
    <property type="molecule type" value="Genomic_DNA"/>
</dbReference>
<feature type="domain" description="DNA primase/nucleoside triphosphatase C-terminal" evidence="1">
    <location>
        <begin position="202"/>
        <end position="259"/>
    </location>
</feature>
<dbReference type="Gene3D" id="1.10.10.10">
    <property type="entry name" value="Winged helix-like DNA-binding domain superfamily/Winged helix DNA-binding domain"/>
    <property type="match status" value="1"/>
</dbReference>
<proteinExistence type="predicted"/>
<dbReference type="InterPro" id="IPR045455">
    <property type="entry name" value="NrS-1_pol-like_helicase"/>
</dbReference>